<dbReference type="OrthoDB" id="1305140at2759"/>
<evidence type="ECO:0000313" key="4">
    <source>
        <dbReference type="Proteomes" id="UP000237000"/>
    </source>
</evidence>
<dbReference type="InterPro" id="IPR057670">
    <property type="entry name" value="SH3_retrovirus"/>
</dbReference>
<keyword evidence="4" id="KW-1185">Reference proteome</keyword>
<dbReference type="Pfam" id="PF25597">
    <property type="entry name" value="SH3_retrovirus"/>
    <property type="match status" value="1"/>
</dbReference>
<comment type="caution">
    <text evidence="3">The sequence shown here is derived from an EMBL/GenBank/DDBJ whole genome shotgun (WGS) entry which is preliminary data.</text>
</comment>
<proteinExistence type="predicted"/>
<dbReference type="AlphaFoldDB" id="A0A2P5F1S2"/>
<organism evidence="3 4">
    <name type="scientific">Trema orientale</name>
    <name type="common">Charcoal tree</name>
    <name type="synonym">Celtis orientalis</name>
    <dbReference type="NCBI Taxonomy" id="63057"/>
    <lineage>
        <taxon>Eukaryota</taxon>
        <taxon>Viridiplantae</taxon>
        <taxon>Streptophyta</taxon>
        <taxon>Embryophyta</taxon>
        <taxon>Tracheophyta</taxon>
        <taxon>Spermatophyta</taxon>
        <taxon>Magnoliopsida</taxon>
        <taxon>eudicotyledons</taxon>
        <taxon>Gunneridae</taxon>
        <taxon>Pentapetalae</taxon>
        <taxon>rosids</taxon>
        <taxon>fabids</taxon>
        <taxon>Rosales</taxon>
        <taxon>Cannabaceae</taxon>
        <taxon>Trema</taxon>
    </lineage>
</organism>
<feature type="domain" description="Retroviral polymerase SH3-like" evidence="2">
    <location>
        <begin position="35"/>
        <end position="97"/>
    </location>
</feature>
<gene>
    <name evidence="3" type="ORF">TorRG33x02_125610</name>
</gene>
<dbReference type="STRING" id="63057.A0A2P5F1S2"/>
<dbReference type="Proteomes" id="UP000237000">
    <property type="component" value="Unassembled WGS sequence"/>
</dbReference>
<evidence type="ECO:0000259" key="2">
    <source>
        <dbReference type="Pfam" id="PF25597"/>
    </source>
</evidence>
<evidence type="ECO:0000256" key="1">
    <source>
        <dbReference type="SAM" id="MobiDB-lite"/>
    </source>
</evidence>
<sequence>MAYRVLKFQMPSQTLLQIYPHSRIISSLPPRIFGCTTFVHIHSYNQNKLDPKATKCLFLGYSSTQKGYKCYSLTTCKLYTSIDVTFFENQPYYPKTHIQGEKYNIKEYDFWTNRDSQFFLNRPQPTPSYPHLPQSTPSNPHLPQSTPSNSLQPESAIPTSLQTKPAIPSHNAKSTLPTNYELRVYSRRKKSQEDIEHCTLFE</sequence>
<accession>A0A2P5F1S2</accession>
<name>A0A2P5F1S2_TREOI</name>
<dbReference type="EMBL" id="JXTC01000072">
    <property type="protein sequence ID" value="PON91730.1"/>
    <property type="molecule type" value="Genomic_DNA"/>
</dbReference>
<evidence type="ECO:0000313" key="3">
    <source>
        <dbReference type="EMBL" id="PON91730.1"/>
    </source>
</evidence>
<feature type="compositionally biased region" description="Polar residues" evidence="1">
    <location>
        <begin position="133"/>
        <end position="163"/>
    </location>
</feature>
<feature type="region of interest" description="Disordered" evidence="1">
    <location>
        <begin position="122"/>
        <end position="174"/>
    </location>
</feature>
<protein>
    <recommendedName>
        <fullName evidence="2">Retroviral polymerase SH3-like domain-containing protein</fullName>
    </recommendedName>
</protein>
<dbReference type="InParanoid" id="A0A2P5F1S2"/>
<reference evidence="4" key="1">
    <citation type="submission" date="2016-06" db="EMBL/GenBank/DDBJ databases">
        <title>Parallel loss of symbiosis genes in relatives of nitrogen-fixing non-legume Parasponia.</title>
        <authorList>
            <person name="Van Velzen R."/>
            <person name="Holmer R."/>
            <person name="Bu F."/>
            <person name="Rutten L."/>
            <person name="Van Zeijl A."/>
            <person name="Liu W."/>
            <person name="Santuari L."/>
            <person name="Cao Q."/>
            <person name="Sharma T."/>
            <person name="Shen D."/>
            <person name="Roswanjaya Y."/>
            <person name="Wardhani T."/>
            <person name="Kalhor M.S."/>
            <person name="Jansen J."/>
            <person name="Van den Hoogen J."/>
            <person name="Gungor B."/>
            <person name="Hartog M."/>
            <person name="Hontelez J."/>
            <person name="Verver J."/>
            <person name="Yang W.-C."/>
            <person name="Schijlen E."/>
            <person name="Repin R."/>
            <person name="Schilthuizen M."/>
            <person name="Schranz E."/>
            <person name="Heidstra R."/>
            <person name="Miyata K."/>
            <person name="Fedorova E."/>
            <person name="Kohlen W."/>
            <person name="Bisseling T."/>
            <person name="Smit S."/>
            <person name="Geurts R."/>
        </authorList>
    </citation>
    <scope>NUCLEOTIDE SEQUENCE [LARGE SCALE GENOMIC DNA]</scope>
    <source>
        <strain evidence="4">cv. RG33-2</strain>
    </source>
</reference>